<sequence length="250" mass="25935">MTAAKDLDTGLTHETTPGLTPTPVPTPAPEPDRADGAAAPEQPVDMKQAVLDGMGGPSGMVYTTLPVVAFALAVPFMSLMVAIGAAIAIAAVLAVFRMWRGEKLMSALGGVFGVAAAGGVSAMTGSANDFFLIGIWASFAGGIITLLSLLVRRPLTGVIWNAVHGGAHPWREDRPTLLVHDLATLAVTAVFAGRFIVRQWLYVADSTAGLAIADTVTGFPLTALAAVAVVWAFRRSTKRLVKTDTATAQD</sequence>
<keyword evidence="2" id="KW-0812">Transmembrane</keyword>
<feature type="compositionally biased region" description="Pro residues" evidence="1">
    <location>
        <begin position="20"/>
        <end position="29"/>
    </location>
</feature>
<feature type="transmembrane region" description="Helical" evidence="2">
    <location>
        <begin position="209"/>
        <end position="233"/>
    </location>
</feature>
<keyword evidence="2" id="KW-0472">Membrane</keyword>
<comment type="caution">
    <text evidence="3">The sequence shown here is derived from an EMBL/GenBank/DDBJ whole genome shotgun (WGS) entry which is preliminary data.</text>
</comment>
<evidence type="ECO:0000313" key="4">
    <source>
        <dbReference type="Proteomes" id="UP001348641"/>
    </source>
</evidence>
<proteinExistence type="predicted"/>
<evidence type="ECO:0000313" key="3">
    <source>
        <dbReference type="EMBL" id="MEE2052938.1"/>
    </source>
</evidence>
<dbReference type="Pfam" id="PF11361">
    <property type="entry name" value="DUF3159"/>
    <property type="match status" value="1"/>
</dbReference>
<feature type="region of interest" description="Disordered" evidence="1">
    <location>
        <begin position="1"/>
        <end position="39"/>
    </location>
</feature>
<gene>
    <name evidence="3" type="ORF">Q8A49_20765</name>
</gene>
<dbReference type="InterPro" id="IPR016566">
    <property type="entry name" value="UCP010219"/>
</dbReference>
<accession>A0ABU7KUG7</accession>
<dbReference type="Proteomes" id="UP001348641">
    <property type="component" value="Unassembled WGS sequence"/>
</dbReference>
<feature type="transmembrane region" description="Helical" evidence="2">
    <location>
        <begin position="107"/>
        <end position="124"/>
    </location>
</feature>
<name>A0ABU7KUG7_9ACTN</name>
<dbReference type="RefSeq" id="WP_330159925.1">
    <property type="nucleotide sequence ID" value="NZ_BAAAJA010000033.1"/>
</dbReference>
<organism evidence="3 4">
    <name type="scientific">Nocardiopsis tropica</name>
    <dbReference type="NCBI Taxonomy" id="109330"/>
    <lineage>
        <taxon>Bacteria</taxon>
        <taxon>Bacillati</taxon>
        <taxon>Actinomycetota</taxon>
        <taxon>Actinomycetes</taxon>
        <taxon>Streptosporangiales</taxon>
        <taxon>Nocardiopsidaceae</taxon>
        <taxon>Nocardiopsis</taxon>
    </lineage>
</organism>
<feature type="transmembrane region" description="Helical" evidence="2">
    <location>
        <begin position="67"/>
        <end position="95"/>
    </location>
</feature>
<dbReference type="EMBL" id="JAUUCC010000057">
    <property type="protein sequence ID" value="MEE2052938.1"/>
    <property type="molecule type" value="Genomic_DNA"/>
</dbReference>
<reference evidence="3 4" key="1">
    <citation type="submission" date="2023-07" db="EMBL/GenBank/DDBJ databases">
        <authorList>
            <person name="Girao M."/>
            <person name="Carvalho M.F."/>
        </authorList>
    </citation>
    <scope>NUCLEOTIDE SEQUENCE [LARGE SCALE GENOMIC DNA]</scope>
    <source>
        <strain evidence="3 4">66/93</strain>
    </source>
</reference>
<evidence type="ECO:0000256" key="2">
    <source>
        <dbReference type="SAM" id="Phobius"/>
    </source>
</evidence>
<feature type="transmembrane region" description="Helical" evidence="2">
    <location>
        <begin position="130"/>
        <end position="151"/>
    </location>
</feature>
<feature type="transmembrane region" description="Helical" evidence="2">
    <location>
        <begin position="177"/>
        <end position="197"/>
    </location>
</feature>
<protein>
    <submittedName>
        <fullName evidence="3">DUF3159 domain-containing protein</fullName>
    </submittedName>
</protein>
<evidence type="ECO:0000256" key="1">
    <source>
        <dbReference type="SAM" id="MobiDB-lite"/>
    </source>
</evidence>
<keyword evidence="2" id="KW-1133">Transmembrane helix</keyword>